<reference evidence="5" key="1">
    <citation type="submission" date="2022-10" db="EMBL/GenBank/DDBJ databases">
        <authorList>
            <person name="Yu W.X."/>
        </authorList>
    </citation>
    <scope>NUCLEOTIDE SEQUENCE</scope>
    <source>
        <strain evidence="5">D04</strain>
    </source>
</reference>
<dbReference type="AlphaFoldDB" id="A0AAE3MF66"/>
<dbReference type="Proteomes" id="UP001207408">
    <property type="component" value="Unassembled WGS sequence"/>
</dbReference>
<evidence type="ECO:0000256" key="2">
    <source>
        <dbReference type="ARBA" id="ARBA00004818"/>
    </source>
</evidence>
<dbReference type="Pfam" id="PF13419">
    <property type="entry name" value="HAD_2"/>
    <property type="match status" value="1"/>
</dbReference>
<sequence>MGIKAVIFDLDGTLLDSIQDIADANNQMLSEYDYPLHELSAYVKWIGNGARRLVEASLPPNLRGGDSVPYIDKYQDCYKNNISNKSKIFEGMDRVLDYLTDKNIPMAIITNKPQNLTDIIVKKYFKNWSFKNVIGHSNAFPHKPNPKGALHFAKQINCDPKDILLVGDSVVDIQTAKAANMLPLGVSWGYGKPGAEDRCTVVVDQAQEIIDYIKIN</sequence>
<comment type="caution">
    <text evidence="5">The sequence shown here is derived from an EMBL/GenBank/DDBJ whole genome shotgun (WGS) entry which is preliminary data.</text>
</comment>
<dbReference type="InterPro" id="IPR006439">
    <property type="entry name" value="HAD-SF_hydro_IA"/>
</dbReference>
<dbReference type="SFLD" id="SFLDS00003">
    <property type="entry name" value="Haloacid_Dehalogenase"/>
    <property type="match status" value="1"/>
</dbReference>
<dbReference type="EMBL" id="JAPDPI010000031">
    <property type="protein sequence ID" value="MCW3806853.1"/>
    <property type="molecule type" value="Genomic_DNA"/>
</dbReference>
<dbReference type="InterPro" id="IPR050155">
    <property type="entry name" value="HAD-like_hydrolase_sf"/>
</dbReference>
<evidence type="ECO:0000256" key="4">
    <source>
        <dbReference type="ARBA" id="ARBA00013078"/>
    </source>
</evidence>
<dbReference type="RefSeq" id="WP_301200696.1">
    <property type="nucleotide sequence ID" value="NZ_JAPDPI010000031.1"/>
</dbReference>
<dbReference type="Gene3D" id="1.10.150.240">
    <property type="entry name" value="Putative phosphatase, domain 2"/>
    <property type="match status" value="1"/>
</dbReference>
<dbReference type="SUPFAM" id="SSF56784">
    <property type="entry name" value="HAD-like"/>
    <property type="match status" value="1"/>
</dbReference>
<evidence type="ECO:0000313" key="5">
    <source>
        <dbReference type="EMBL" id="MCW3806853.1"/>
    </source>
</evidence>
<dbReference type="PANTHER" id="PTHR43434">
    <property type="entry name" value="PHOSPHOGLYCOLATE PHOSPHATASE"/>
    <property type="match status" value="1"/>
</dbReference>
<comment type="pathway">
    <text evidence="2">Organic acid metabolism; glycolate biosynthesis; glycolate from 2-phosphoglycolate: step 1/1.</text>
</comment>
<dbReference type="SFLD" id="SFLDG01135">
    <property type="entry name" value="C1.5.6:_HAD__Beta-PGM__Phospha"/>
    <property type="match status" value="1"/>
</dbReference>
<evidence type="ECO:0000256" key="1">
    <source>
        <dbReference type="ARBA" id="ARBA00000830"/>
    </source>
</evidence>
<dbReference type="PRINTS" id="PR00413">
    <property type="entry name" value="HADHALOGNASE"/>
</dbReference>
<dbReference type="SFLD" id="SFLDG01129">
    <property type="entry name" value="C1.5:_HAD__Beta-PGM__Phosphata"/>
    <property type="match status" value="1"/>
</dbReference>
<dbReference type="GO" id="GO:0006281">
    <property type="term" value="P:DNA repair"/>
    <property type="evidence" value="ECO:0007669"/>
    <property type="project" value="TreeGrafter"/>
</dbReference>
<organism evidence="5 6">
    <name type="scientific">Plebeiibacterium marinum</name>
    <dbReference type="NCBI Taxonomy" id="2992111"/>
    <lineage>
        <taxon>Bacteria</taxon>
        <taxon>Pseudomonadati</taxon>
        <taxon>Bacteroidota</taxon>
        <taxon>Bacteroidia</taxon>
        <taxon>Marinilabiliales</taxon>
        <taxon>Marinilabiliaceae</taxon>
        <taxon>Plebeiibacterium</taxon>
    </lineage>
</organism>
<comment type="similarity">
    <text evidence="3">Belongs to the HAD-like hydrolase superfamily. CbbY/CbbZ/Gph/YieH family.</text>
</comment>
<keyword evidence="6" id="KW-1185">Reference proteome</keyword>
<dbReference type="InterPro" id="IPR023214">
    <property type="entry name" value="HAD_sf"/>
</dbReference>
<gene>
    <name evidence="5" type="ORF">OM074_14545</name>
</gene>
<dbReference type="GO" id="GO:0008967">
    <property type="term" value="F:phosphoglycolate phosphatase activity"/>
    <property type="evidence" value="ECO:0007669"/>
    <property type="project" value="UniProtKB-EC"/>
</dbReference>
<evidence type="ECO:0000313" key="6">
    <source>
        <dbReference type="Proteomes" id="UP001207408"/>
    </source>
</evidence>
<dbReference type="InterPro" id="IPR041492">
    <property type="entry name" value="HAD_2"/>
</dbReference>
<comment type="catalytic activity">
    <reaction evidence="1">
        <text>2-phosphoglycolate + H2O = glycolate + phosphate</text>
        <dbReference type="Rhea" id="RHEA:14369"/>
        <dbReference type="ChEBI" id="CHEBI:15377"/>
        <dbReference type="ChEBI" id="CHEBI:29805"/>
        <dbReference type="ChEBI" id="CHEBI:43474"/>
        <dbReference type="ChEBI" id="CHEBI:58033"/>
        <dbReference type="EC" id="3.1.3.18"/>
    </reaction>
</comment>
<protein>
    <recommendedName>
        <fullName evidence="4">phosphoglycolate phosphatase</fullName>
        <ecNumber evidence="4">3.1.3.18</ecNumber>
    </recommendedName>
</protein>
<dbReference type="NCBIfam" id="TIGR01549">
    <property type="entry name" value="HAD-SF-IA-v1"/>
    <property type="match status" value="1"/>
</dbReference>
<dbReference type="Gene3D" id="3.40.50.1000">
    <property type="entry name" value="HAD superfamily/HAD-like"/>
    <property type="match status" value="1"/>
</dbReference>
<dbReference type="InterPro" id="IPR023198">
    <property type="entry name" value="PGP-like_dom2"/>
</dbReference>
<dbReference type="InterPro" id="IPR036412">
    <property type="entry name" value="HAD-like_sf"/>
</dbReference>
<evidence type="ECO:0000256" key="3">
    <source>
        <dbReference type="ARBA" id="ARBA00006171"/>
    </source>
</evidence>
<proteinExistence type="inferred from homology"/>
<name>A0AAE3MF66_9BACT</name>
<dbReference type="PANTHER" id="PTHR43434:SF1">
    <property type="entry name" value="PHOSPHOGLYCOLATE PHOSPHATASE"/>
    <property type="match status" value="1"/>
</dbReference>
<dbReference type="EC" id="3.1.3.18" evidence="4"/>
<keyword evidence="5" id="KW-0378">Hydrolase</keyword>
<accession>A0AAE3MF66</accession>